<dbReference type="AlphaFoldDB" id="A0A0V1MT74"/>
<accession>A0A0V1MT74</accession>
<keyword evidence="2" id="KW-1185">Reference proteome</keyword>
<name>A0A0V1MT74_9BILA</name>
<dbReference type="Proteomes" id="UP000054843">
    <property type="component" value="Unassembled WGS sequence"/>
</dbReference>
<proteinExistence type="predicted"/>
<comment type="caution">
    <text evidence="1">The sequence shown here is derived from an EMBL/GenBank/DDBJ whole genome shotgun (WGS) entry which is preliminary data.</text>
</comment>
<reference evidence="1 2" key="1">
    <citation type="submission" date="2015-01" db="EMBL/GenBank/DDBJ databases">
        <title>Evolution of Trichinella species and genotypes.</title>
        <authorList>
            <person name="Korhonen P.K."/>
            <person name="Edoardo P."/>
            <person name="Giuseppe L.R."/>
            <person name="Gasser R.B."/>
        </authorList>
    </citation>
    <scope>NUCLEOTIDE SEQUENCE [LARGE SCALE GENOMIC DNA]</scope>
    <source>
        <strain evidence="1">ISS1980</strain>
    </source>
</reference>
<evidence type="ECO:0000313" key="2">
    <source>
        <dbReference type="Proteomes" id="UP000054843"/>
    </source>
</evidence>
<dbReference type="EMBL" id="JYDO01000046">
    <property type="protein sequence ID" value="KRZ74725.1"/>
    <property type="molecule type" value="Genomic_DNA"/>
</dbReference>
<evidence type="ECO:0000313" key="1">
    <source>
        <dbReference type="EMBL" id="KRZ74725.1"/>
    </source>
</evidence>
<protein>
    <submittedName>
        <fullName evidence="1">Uncharacterized protein</fullName>
    </submittedName>
</protein>
<organism evidence="1 2">
    <name type="scientific">Trichinella papuae</name>
    <dbReference type="NCBI Taxonomy" id="268474"/>
    <lineage>
        <taxon>Eukaryota</taxon>
        <taxon>Metazoa</taxon>
        <taxon>Ecdysozoa</taxon>
        <taxon>Nematoda</taxon>
        <taxon>Enoplea</taxon>
        <taxon>Dorylaimia</taxon>
        <taxon>Trichinellida</taxon>
        <taxon>Trichinellidae</taxon>
        <taxon>Trichinella</taxon>
    </lineage>
</organism>
<sequence length="68" mass="7793">MSFTTNLTFYCYSFFVILNNSISKQALNSMIRAAFLEAIVPKLFLNSSLLFTLNSASWDSFLADHIFR</sequence>
<gene>
    <name evidence="1" type="ORF">T10_9099</name>
</gene>